<organism evidence="2 3">
    <name type="scientific">Brucella pecoris</name>
    <dbReference type="NCBI Taxonomy" id="867683"/>
    <lineage>
        <taxon>Bacteria</taxon>
        <taxon>Pseudomonadati</taxon>
        <taxon>Pseudomonadota</taxon>
        <taxon>Alphaproteobacteria</taxon>
        <taxon>Hyphomicrobiales</taxon>
        <taxon>Brucellaceae</taxon>
        <taxon>Brucella/Ochrobactrum group</taxon>
        <taxon>Brucella</taxon>
    </lineage>
</organism>
<sequence>MSNFIIVNDTINQIVDRELFLAYRVNIIGGDMTLTDAAFSEFRTKYNPPRPPRDGLVKNSGEVTQMSEADGLCIWKDGAAAALSSQPSVPRIDDTMTVGLKLWAVRDENVVHADESCPFGRGLETGVIKHTNLTGGGSAYCAGELIFVAESTIIVNGFSGRYGPRTADEMKDVALAFQKSGYHVWSSGFDEEAGRPYPFIGVDPEWII</sequence>
<evidence type="ECO:0000313" key="3">
    <source>
        <dbReference type="Proteomes" id="UP000313390"/>
    </source>
</evidence>
<dbReference type="RefSeq" id="WP_140018862.1">
    <property type="nucleotide sequence ID" value="NZ_JACIEX010000001.1"/>
</dbReference>
<reference evidence="2" key="2">
    <citation type="submission" date="2019-06" db="EMBL/GenBank/DDBJ databases">
        <authorList>
            <person name="Hu M."/>
        </authorList>
    </citation>
    <scope>NUCLEOTIDE SEQUENCE</scope>
    <source>
        <strain evidence="2">08RB2639</strain>
    </source>
</reference>
<keyword evidence="4" id="KW-1185">Reference proteome</keyword>
<dbReference type="Proteomes" id="UP000553980">
    <property type="component" value="Unassembled WGS sequence"/>
</dbReference>
<dbReference type="AlphaFoldDB" id="A0A5C5CUS4"/>
<dbReference type="Proteomes" id="UP000313390">
    <property type="component" value="Unassembled WGS sequence"/>
</dbReference>
<reference evidence="2 3" key="1">
    <citation type="journal article" date="2011" name="Int. J. Syst. Evol. Microbiol.">
        <title>Ochrobactrum pecoris sp. nov., isolated from farm animals.</title>
        <authorList>
            <person name="Kampfer P."/>
            <person name="Huber B."/>
            <person name="Busse H.J."/>
            <person name="Scholz H.C."/>
            <person name="Tomaso H."/>
            <person name="Hotzel H."/>
            <person name="Melzer F."/>
        </authorList>
    </citation>
    <scope>NUCLEOTIDE SEQUENCE [LARGE SCALE GENOMIC DNA]</scope>
    <source>
        <strain evidence="2 3">08RB2639</strain>
    </source>
</reference>
<comment type="caution">
    <text evidence="2">The sequence shown here is derived from an EMBL/GenBank/DDBJ whole genome shotgun (WGS) entry which is preliminary data.</text>
</comment>
<dbReference type="OrthoDB" id="8451781at2"/>
<name>A0A5C5CUS4_9HYPH</name>
<gene>
    <name evidence="2" type="ORF">FIB18_00365</name>
    <name evidence="1" type="ORF">GGQ79_000799</name>
</gene>
<evidence type="ECO:0000313" key="2">
    <source>
        <dbReference type="EMBL" id="TNV15249.1"/>
    </source>
</evidence>
<proteinExistence type="predicted"/>
<dbReference type="EMBL" id="JACIEX010000001">
    <property type="protein sequence ID" value="MBB4092326.1"/>
    <property type="molecule type" value="Genomic_DNA"/>
</dbReference>
<reference evidence="1 4" key="3">
    <citation type="submission" date="2020-08" db="EMBL/GenBank/DDBJ databases">
        <title>Genomic Encyclopedia of Type Strains, Phase IV (KMG-IV): sequencing the most valuable type-strain genomes for metagenomic binning, comparative biology and taxonomic classification.</title>
        <authorList>
            <person name="Goeker M."/>
        </authorList>
    </citation>
    <scope>NUCLEOTIDE SEQUENCE [LARGE SCALE GENOMIC DNA]</scope>
    <source>
        <strain evidence="1 4">DSM 23868</strain>
    </source>
</reference>
<protein>
    <submittedName>
        <fullName evidence="2">Uncharacterized protein</fullName>
    </submittedName>
</protein>
<evidence type="ECO:0000313" key="1">
    <source>
        <dbReference type="EMBL" id="MBB4092326.1"/>
    </source>
</evidence>
<evidence type="ECO:0000313" key="4">
    <source>
        <dbReference type="Proteomes" id="UP000553980"/>
    </source>
</evidence>
<accession>A0A5C5CUS4</accession>
<dbReference type="EMBL" id="VEWK01000001">
    <property type="protein sequence ID" value="TNV15249.1"/>
    <property type="molecule type" value="Genomic_DNA"/>
</dbReference>